<keyword evidence="3" id="KW-1185">Reference proteome</keyword>
<name>A0ABV4MRE5_9VIBR</name>
<dbReference type="Proteomes" id="UP001570071">
    <property type="component" value="Unassembled WGS sequence"/>
</dbReference>
<accession>A0ABV4MRE5</accession>
<sequence>MRLTEAKKHYQEQSEFHSNNEVTELPERIPTYIACGEHGDVARPAKTIGELPGTNLRMFALKAAAKALDLEFIHFGIPIFKTLGLTTSEAEKDGRSWLLSNGDNLKLDLFWPPAKPIYELSKIATHYPTPVGDMPIRDSVRIELTKVSDRELVDHIASQRYVDPEFMGEAIHRKLIWRGATSQEIYAAVKEREQNRKVTEQA</sequence>
<dbReference type="RefSeq" id="WP_269336709.1">
    <property type="nucleotide sequence ID" value="NZ_JBFSSG010000001.1"/>
</dbReference>
<comment type="caution">
    <text evidence="2">The sequence shown here is derived from an EMBL/GenBank/DDBJ whole genome shotgun (WGS) entry which is preliminary data.</text>
</comment>
<protein>
    <submittedName>
        <fullName evidence="2">Uncharacterized protein</fullName>
    </submittedName>
</protein>
<feature type="compositionally biased region" description="Basic and acidic residues" evidence="1">
    <location>
        <begin position="1"/>
        <end position="15"/>
    </location>
</feature>
<dbReference type="EMBL" id="JBFSSG010000001">
    <property type="protein sequence ID" value="MEZ8719701.1"/>
    <property type="molecule type" value="Genomic_DNA"/>
</dbReference>
<evidence type="ECO:0000313" key="2">
    <source>
        <dbReference type="EMBL" id="MEZ8719701.1"/>
    </source>
</evidence>
<feature type="region of interest" description="Disordered" evidence="1">
    <location>
        <begin position="1"/>
        <end position="20"/>
    </location>
</feature>
<reference evidence="2 3" key="1">
    <citation type="journal article" date="2024" name="ISME J.">
        <title>Tailless and filamentous prophages are predominant in marine Vibrio.</title>
        <authorList>
            <person name="Steensen K."/>
            <person name="Seneca J."/>
            <person name="Bartlau N."/>
            <person name="Yu X.A."/>
            <person name="Hussain F.A."/>
            <person name="Polz M.F."/>
        </authorList>
    </citation>
    <scope>NUCLEOTIDE SEQUENCE [LARGE SCALE GENOMIC DNA]</scope>
    <source>
        <strain evidence="2 3">10N.239.312.F12</strain>
    </source>
</reference>
<evidence type="ECO:0000256" key="1">
    <source>
        <dbReference type="SAM" id="MobiDB-lite"/>
    </source>
</evidence>
<gene>
    <name evidence="2" type="ORF">AB6D66_01390</name>
</gene>
<organism evidence="2 3">
    <name type="scientific">Vibrio pomeroyi</name>
    <dbReference type="NCBI Taxonomy" id="198832"/>
    <lineage>
        <taxon>Bacteria</taxon>
        <taxon>Pseudomonadati</taxon>
        <taxon>Pseudomonadota</taxon>
        <taxon>Gammaproteobacteria</taxon>
        <taxon>Vibrionales</taxon>
        <taxon>Vibrionaceae</taxon>
        <taxon>Vibrio</taxon>
    </lineage>
</organism>
<evidence type="ECO:0000313" key="3">
    <source>
        <dbReference type="Proteomes" id="UP001570071"/>
    </source>
</evidence>
<proteinExistence type="predicted"/>